<organism evidence="1 2">
    <name type="scientific">Elysia chlorotica</name>
    <name type="common">Eastern emerald elysia</name>
    <name type="synonym">Sea slug</name>
    <dbReference type="NCBI Taxonomy" id="188477"/>
    <lineage>
        <taxon>Eukaryota</taxon>
        <taxon>Metazoa</taxon>
        <taxon>Spiralia</taxon>
        <taxon>Lophotrochozoa</taxon>
        <taxon>Mollusca</taxon>
        <taxon>Gastropoda</taxon>
        <taxon>Heterobranchia</taxon>
        <taxon>Euthyneura</taxon>
        <taxon>Panpulmonata</taxon>
        <taxon>Sacoglossa</taxon>
        <taxon>Placobranchoidea</taxon>
        <taxon>Plakobranchidae</taxon>
        <taxon>Elysia</taxon>
    </lineage>
</organism>
<name>A0A433U827_ELYCH</name>
<dbReference type="EMBL" id="RQTK01000044">
    <property type="protein sequence ID" value="RUS89960.1"/>
    <property type="molecule type" value="Genomic_DNA"/>
</dbReference>
<keyword evidence="2" id="KW-1185">Reference proteome</keyword>
<proteinExistence type="predicted"/>
<dbReference type="AlphaFoldDB" id="A0A433U827"/>
<reference evidence="1 2" key="1">
    <citation type="submission" date="2019-01" db="EMBL/GenBank/DDBJ databases">
        <title>A draft genome assembly of the solar-powered sea slug Elysia chlorotica.</title>
        <authorList>
            <person name="Cai H."/>
            <person name="Li Q."/>
            <person name="Fang X."/>
            <person name="Li J."/>
            <person name="Curtis N.E."/>
            <person name="Altenburger A."/>
            <person name="Shibata T."/>
            <person name="Feng M."/>
            <person name="Maeda T."/>
            <person name="Schwartz J.A."/>
            <person name="Shigenobu S."/>
            <person name="Lundholm N."/>
            <person name="Nishiyama T."/>
            <person name="Yang H."/>
            <person name="Hasebe M."/>
            <person name="Li S."/>
            <person name="Pierce S.K."/>
            <person name="Wang J."/>
        </authorList>
    </citation>
    <scope>NUCLEOTIDE SEQUENCE [LARGE SCALE GENOMIC DNA]</scope>
    <source>
        <strain evidence="1">EC2010</strain>
        <tissue evidence="1">Whole organism of an adult</tissue>
    </source>
</reference>
<comment type="caution">
    <text evidence="1">The sequence shown here is derived from an EMBL/GenBank/DDBJ whole genome shotgun (WGS) entry which is preliminary data.</text>
</comment>
<feature type="non-terminal residue" evidence="1">
    <location>
        <position position="1"/>
    </location>
</feature>
<feature type="non-terminal residue" evidence="1">
    <location>
        <position position="190"/>
    </location>
</feature>
<gene>
    <name evidence="1" type="ORF">EGW08_002312</name>
</gene>
<evidence type="ECO:0000313" key="2">
    <source>
        <dbReference type="Proteomes" id="UP000271974"/>
    </source>
</evidence>
<sequence>NFIYFLKLGSSHFVQRAGPWHYVWRYSTVNFGDERLSLGSDTFHVVNKCVEPALDVFDELSRVLDVELDTALPRGHGVVQPCSFLLEVSPPAAQSLDVRLSLALNGVRHIGHGLGVRGKVGLLHLCRQAISRRHVSLPLCLEVFSGAARLVRRCGDLGQICLELGWVRAVCLELAHQGARVRQGLLLTGH</sequence>
<evidence type="ECO:0000313" key="1">
    <source>
        <dbReference type="EMBL" id="RUS89960.1"/>
    </source>
</evidence>
<accession>A0A433U827</accession>
<dbReference type="Proteomes" id="UP000271974">
    <property type="component" value="Unassembled WGS sequence"/>
</dbReference>
<protein>
    <submittedName>
        <fullName evidence="1">Uncharacterized protein</fullName>
    </submittedName>
</protein>